<sequence>MSGNTRDQPEDPIAKATSLADSLAPDKAAQLLAGLPQEGEAESKVAPIRRALVDRLNRLRPQRARRLFTSLVESMLVGETLGAEDQAHVAYAFSRADIGGIWQALARRAFPDLALEVTQTLDRLCQNQLIDAAMAEPAAVAVRERLRLATIESLGRILADRHLGEKFLEAANNLRDREHARIAPIDAGPLPPMGLGLLADFIEALMAAPVLTPALAGYLPRLKTSADSETVGAALAAGTSEIAGALKAAGLPAAAAEALPLAALNRLSAYAGVAAYLRRRGERGNGRVGGALVAHFANHLRAFAQTLAVAAPQERREDLPLSLSDAIRTRLITLTQHLEAEVGAIRRAGLVDAPALMPVLRDAVMDCAAALARTAFERVAHRFSAALNHRHDAAIDDDDVRLIVTLIARLRAALLPTGLPIGQFTTWRDRAASDIEFAVHRATRLDGEADDNLADRFAHLERIEDLAQAVGRSIAADLQPTSRHTQVIMAARLENPAPLSPAGIRMCTGFATAIRGEIAKVRYWRNPEMVALAERAAARGL</sequence>
<reference evidence="1 2" key="1">
    <citation type="submission" date="2018-09" db="EMBL/GenBank/DDBJ databases">
        <authorList>
            <person name="Zhu H."/>
        </authorList>
    </citation>
    <scope>NUCLEOTIDE SEQUENCE [LARGE SCALE GENOMIC DNA]</scope>
    <source>
        <strain evidence="1 2">K1W22B-8</strain>
    </source>
</reference>
<organism evidence="1 2">
    <name type="scientific">Oleomonas cavernae</name>
    <dbReference type="NCBI Taxonomy" id="2320859"/>
    <lineage>
        <taxon>Bacteria</taxon>
        <taxon>Pseudomonadati</taxon>
        <taxon>Pseudomonadota</taxon>
        <taxon>Alphaproteobacteria</taxon>
        <taxon>Acetobacterales</taxon>
        <taxon>Acetobacteraceae</taxon>
        <taxon>Oleomonas</taxon>
    </lineage>
</organism>
<accession>A0A418WDF6</accession>
<comment type="caution">
    <text evidence="1">The sequence shown here is derived from an EMBL/GenBank/DDBJ whole genome shotgun (WGS) entry which is preliminary data.</text>
</comment>
<protein>
    <submittedName>
        <fullName evidence="1">Uncharacterized protein</fullName>
    </submittedName>
</protein>
<dbReference type="AlphaFoldDB" id="A0A418WDF6"/>
<dbReference type="EMBL" id="QYUK01000011">
    <property type="protein sequence ID" value="RJF88024.1"/>
    <property type="molecule type" value="Genomic_DNA"/>
</dbReference>
<name>A0A418WDF6_9PROT</name>
<gene>
    <name evidence="1" type="ORF">D3874_14185</name>
</gene>
<proteinExistence type="predicted"/>
<dbReference type="RefSeq" id="WP_119778658.1">
    <property type="nucleotide sequence ID" value="NZ_QYUK01000011.1"/>
</dbReference>
<dbReference type="Proteomes" id="UP000284605">
    <property type="component" value="Unassembled WGS sequence"/>
</dbReference>
<evidence type="ECO:0000313" key="2">
    <source>
        <dbReference type="Proteomes" id="UP000284605"/>
    </source>
</evidence>
<dbReference type="OrthoDB" id="7293148at2"/>
<evidence type="ECO:0000313" key="1">
    <source>
        <dbReference type="EMBL" id="RJF88024.1"/>
    </source>
</evidence>
<keyword evidence="2" id="KW-1185">Reference proteome</keyword>